<keyword evidence="1" id="KW-0732">Signal</keyword>
<reference evidence="2" key="1">
    <citation type="submission" date="2021-03" db="EMBL/GenBank/DDBJ databases">
        <title>Chromosome level genome of the anhydrobiotic midge Polypedilum vanderplanki.</title>
        <authorList>
            <person name="Yoshida Y."/>
            <person name="Kikawada T."/>
            <person name="Gusev O."/>
        </authorList>
    </citation>
    <scope>NUCLEOTIDE SEQUENCE</scope>
    <source>
        <strain evidence="2">NIAS01</strain>
        <tissue evidence="2">Whole body or cell culture</tissue>
    </source>
</reference>
<evidence type="ECO:0000313" key="3">
    <source>
        <dbReference type="Proteomes" id="UP001107558"/>
    </source>
</evidence>
<protein>
    <submittedName>
        <fullName evidence="2">Uncharacterized protein</fullName>
    </submittedName>
</protein>
<accession>A0A9J6BAJ8</accession>
<comment type="caution">
    <text evidence="2">The sequence shown here is derived from an EMBL/GenBank/DDBJ whole genome shotgun (WGS) entry which is preliminary data.</text>
</comment>
<gene>
    <name evidence="2" type="ORF">PVAND_014726</name>
</gene>
<proteinExistence type="predicted"/>
<organism evidence="2 3">
    <name type="scientific">Polypedilum vanderplanki</name>
    <name type="common">Sleeping chironomid midge</name>
    <dbReference type="NCBI Taxonomy" id="319348"/>
    <lineage>
        <taxon>Eukaryota</taxon>
        <taxon>Metazoa</taxon>
        <taxon>Ecdysozoa</taxon>
        <taxon>Arthropoda</taxon>
        <taxon>Hexapoda</taxon>
        <taxon>Insecta</taxon>
        <taxon>Pterygota</taxon>
        <taxon>Neoptera</taxon>
        <taxon>Endopterygota</taxon>
        <taxon>Diptera</taxon>
        <taxon>Nematocera</taxon>
        <taxon>Chironomoidea</taxon>
        <taxon>Chironomidae</taxon>
        <taxon>Chironominae</taxon>
        <taxon>Polypedilum</taxon>
        <taxon>Polypedilum</taxon>
    </lineage>
</organism>
<feature type="chain" id="PRO_5039937111" evidence="1">
    <location>
        <begin position="23"/>
        <end position="149"/>
    </location>
</feature>
<name>A0A9J6BAJ8_POLVA</name>
<dbReference type="AlphaFoldDB" id="A0A9J6BAJ8"/>
<evidence type="ECO:0000256" key="1">
    <source>
        <dbReference type="SAM" id="SignalP"/>
    </source>
</evidence>
<dbReference type="Proteomes" id="UP001107558">
    <property type="component" value="Chromosome 4"/>
</dbReference>
<sequence>MRNFKPLLFLLISIKLLTCVCASPERSFFEFDFNRDDNELSIPITLSKETSVIVTILCESINNTEVTIKYTLTERICHNLDENKTLDDPTIYESEKHTCNGVINLKKIHISPNNKIFEVGEPASDNTLLSASKRMEFTISIQLLVDSHA</sequence>
<keyword evidence="3" id="KW-1185">Reference proteome</keyword>
<feature type="signal peptide" evidence="1">
    <location>
        <begin position="1"/>
        <end position="22"/>
    </location>
</feature>
<evidence type="ECO:0000313" key="2">
    <source>
        <dbReference type="EMBL" id="KAG5666711.1"/>
    </source>
</evidence>
<dbReference type="EMBL" id="JADBJN010000004">
    <property type="protein sequence ID" value="KAG5666711.1"/>
    <property type="molecule type" value="Genomic_DNA"/>
</dbReference>